<dbReference type="Gene3D" id="1.20.1260.10">
    <property type="match status" value="1"/>
</dbReference>
<comment type="caution">
    <text evidence="1">The sequence shown here is derived from an EMBL/GenBank/DDBJ whole genome shotgun (WGS) entry which is preliminary data.</text>
</comment>
<gene>
    <name evidence="1" type="ORF">CN97_06505</name>
</gene>
<organism evidence="1 2">
    <name type="scientific">Haematobacter massiliensis</name>
    <dbReference type="NCBI Taxonomy" id="195105"/>
    <lineage>
        <taxon>Bacteria</taxon>
        <taxon>Pseudomonadati</taxon>
        <taxon>Pseudomonadota</taxon>
        <taxon>Alphaproteobacteria</taxon>
        <taxon>Rhodobacterales</taxon>
        <taxon>Paracoccaceae</taxon>
        <taxon>Haematobacter</taxon>
    </lineage>
</organism>
<proteinExistence type="predicted"/>
<dbReference type="RefSeq" id="WP_035706373.1">
    <property type="nucleotide sequence ID" value="NZ_CP035510.1"/>
</dbReference>
<dbReference type="STRING" id="195105.CN97_06505"/>
<dbReference type="InterPro" id="IPR005183">
    <property type="entry name" value="DUF305_CopM-like"/>
</dbReference>
<accession>A0A086YCQ8</accession>
<sequence>MQPITTALCAAALSLSTLPAFAQDHSAHGMQGGSMESPSTAAYMEAMERMHSAMDVPYTGDADVDFIRGMIPHHQGAIDMAKIVLEYGKDPEVKKLAQEVISAQEQEIGWMTDWLAKHGH</sequence>
<dbReference type="EMBL" id="JGYG01000001">
    <property type="protein sequence ID" value="KFI32058.1"/>
    <property type="molecule type" value="Genomic_DNA"/>
</dbReference>
<evidence type="ECO:0000313" key="1">
    <source>
        <dbReference type="EMBL" id="KFI32058.1"/>
    </source>
</evidence>
<evidence type="ECO:0000313" key="2">
    <source>
        <dbReference type="Proteomes" id="UP000028826"/>
    </source>
</evidence>
<name>A0A086YCQ8_9RHOB</name>
<dbReference type="OrthoDB" id="517560at2"/>
<reference evidence="1 2" key="1">
    <citation type="submission" date="2014-03" db="EMBL/GenBank/DDBJ databases">
        <title>Genome of Haematobacter massiliensis CCUG 47968.</title>
        <authorList>
            <person name="Wang D."/>
            <person name="Wang G."/>
        </authorList>
    </citation>
    <scope>NUCLEOTIDE SEQUENCE [LARGE SCALE GENOMIC DNA]</scope>
    <source>
        <strain evidence="1 2">CCUG 47968</strain>
    </source>
</reference>
<dbReference type="AlphaFoldDB" id="A0A086YCQ8"/>
<dbReference type="Pfam" id="PF03713">
    <property type="entry name" value="DUF305"/>
    <property type="match status" value="1"/>
</dbReference>
<dbReference type="InterPro" id="IPR012347">
    <property type="entry name" value="Ferritin-like"/>
</dbReference>
<dbReference type="PANTHER" id="PTHR36933:SF1">
    <property type="entry name" value="SLL0788 PROTEIN"/>
    <property type="match status" value="1"/>
</dbReference>
<dbReference type="Proteomes" id="UP000028826">
    <property type="component" value="Unassembled WGS sequence"/>
</dbReference>
<keyword evidence="2" id="KW-1185">Reference proteome</keyword>
<dbReference type="PANTHER" id="PTHR36933">
    <property type="entry name" value="SLL0788 PROTEIN"/>
    <property type="match status" value="1"/>
</dbReference>
<protein>
    <submittedName>
        <fullName evidence="1">Uncharacterized protein</fullName>
    </submittedName>
</protein>
<dbReference type="eggNOG" id="COG3544">
    <property type="taxonomic scope" value="Bacteria"/>
</dbReference>